<proteinExistence type="predicted"/>
<gene>
    <name evidence="1" type="ORF">K8V85_09590</name>
</gene>
<dbReference type="Pfam" id="PF11673">
    <property type="entry name" value="DUF3269"/>
    <property type="match status" value="1"/>
</dbReference>
<evidence type="ECO:0000313" key="2">
    <source>
        <dbReference type="Proteomes" id="UP000706163"/>
    </source>
</evidence>
<dbReference type="RefSeq" id="WP_278675893.1">
    <property type="nucleotide sequence ID" value="NZ_DYVT01000110.1"/>
</dbReference>
<evidence type="ECO:0000313" key="1">
    <source>
        <dbReference type="EMBL" id="HJF68549.1"/>
    </source>
</evidence>
<name>A0A921GZB4_9STAP</name>
<organism evidence="1 2">
    <name type="scientific">Staphylococcus kloosii</name>
    <dbReference type="NCBI Taxonomy" id="29384"/>
    <lineage>
        <taxon>Bacteria</taxon>
        <taxon>Bacillati</taxon>
        <taxon>Bacillota</taxon>
        <taxon>Bacilli</taxon>
        <taxon>Bacillales</taxon>
        <taxon>Staphylococcaceae</taxon>
        <taxon>Staphylococcus</taxon>
    </lineage>
</organism>
<dbReference type="Proteomes" id="UP000706163">
    <property type="component" value="Unassembled WGS sequence"/>
</dbReference>
<sequence>MKLGKEPFYLYREDGQKVIVIEYCRDCGNRYFVNGIAKTIFEHINDKKTAKQTLEFKAVHNLYYDYELGDQMTLEDLL</sequence>
<dbReference type="EMBL" id="DYVT01000110">
    <property type="protein sequence ID" value="HJF68549.1"/>
    <property type="molecule type" value="Genomic_DNA"/>
</dbReference>
<dbReference type="InterPro" id="IPR021687">
    <property type="entry name" value="DUF3269"/>
</dbReference>
<comment type="caution">
    <text evidence="1">The sequence shown here is derived from an EMBL/GenBank/DDBJ whole genome shotgun (WGS) entry which is preliminary data.</text>
</comment>
<dbReference type="AlphaFoldDB" id="A0A921GZB4"/>
<protein>
    <submittedName>
        <fullName evidence="1">DUF3269 family protein</fullName>
    </submittedName>
</protein>
<accession>A0A921GZB4</accession>
<reference evidence="1" key="1">
    <citation type="journal article" date="2021" name="PeerJ">
        <title>Extensive microbial diversity within the chicken gut microbiome revealed by metagenomics and culture.</title>
        <authorList>
            <person name="Gilroy R."/>
            <person name="Ravi A."/>
            <person name="Getino M."/>
            <person name="Pursley I."/>
            <person name="Horton D.L."/>
            <person name="Alikhan N.F."/>
            <person name="Baker D."/>
            <person name="Gharbi K."/>
            <person name="Hall N."/>
            <person name="Watson M."/>
            <person name="Adriaenssens E.M."/>
            <person name="Foster-Nyarko E."/>
            <person name="Jarju S."/>
            <person name="Secka A."/>
            <person name="Antonio M."/>
            <person name="Oren A."/>
            <person name="Chaudhuri R.R."/>
            <person name="La Ragione R."/>
            <person name="Hildebrand F."/>
            <person name="Pallen M.J."/>
        </authorList>
    </citation>
    <scope>NUCLEOTIDE SEQUENCE</scope>
    <source>
        <strain evidence="1">CHK149-3286</strain>
    </source>
</reference>
<reference evidence="1" key="2">
    <citation type="submission" date="2021-09" db="EMBL/GenBank/DDBJ databases">
        <authorList>
            <person name="Gilroy R."/>
        </authorList>
    </citation>
    <scope>NUCLEOTIDE SEQUENCE</scope>
    <source>
        <strain evidence="1">CHK149-3286</strain>
    </source>
</reference>